<feature type="domain" description="FBD" evidence="3">
    <location>
        <begin position="355"/>
        <end position="396"/>
    </location>
</feature>
<feature type="domain" description="F-box/LRR-repeat protein 15/At3g58940/PEG3-like LRR" evidence="4">
    <location>
        <begin position="112"/>
        <end position="337"/>
    </location>
</feature>
<dbReference type="CDD" id="cd22160">
    <property type="entry name" value="F-box_AtFBL13-like"/>
    <property type="match status" value="1"/>
</dbReference>
<evidence type="ECO:0000259" key="3">
    <source>
        <dbReference type="Pfam" id="PF08387"/>
    </source>
</evidence>
<accession>A0AAD8QLR7</accession>
<dbReference type="SUPFAM" id="SSF52047">
    <property type="entry name" value="RNI-like"/>
    <property type="match status" value="1"/>
</dbReference>
<dbReference type="InterPro" id="IPR055302">
    <property type="entry name" value="F-box_dom-containing"/>
</dbReference>
<dbReference type="Pfam" id="PF08387">
    <property type="entry name" value="FBD"/>
    <property type="match status" value="1"/>
</dbReference>
<dbReference type="SUPFAM" id="SSF81383">
    <property type="entry name" value="F-box domain"/>
    <property type="match status" value="1"/>
</dbReference>
<dbReference type="PANTHER" id="PTHR32141:SF123">
    <property type="entry name" value="F-BOX DOMAIN-CONTAINING PROTEIN"/>
    <property type="match status" value="1"/>
</dbReference>
<dbReference type="InterPro" id="IPR036047">
    <property type="entry name" value="F-box-like_dom_sf"/>
</dbReference>
<dbReference type="Proteomes" id="UP001231189">
    <property type="component" value="Unassembled WGS sequence"/>
</dbReference>
<feature type="region of interest" description="Disordered" evidence="1">
    <location>
        <begin position="1"/>
        <end position="27"/>
    </location>
</feature>
<feature type="domain" description="F-box" evidence="2">
    <location>
        <begin position="27"/>
        <end position="67"/>
    </location>
</feature>
<organism evidence="5 6">
    <name type="scientific">Lolium multiflorum</name>
    <name type="common">Italian ryegrass</name>
    <name type="synonym">Lolium perenne subsp. multiflorum</name>
    <dbReference type="NCBI Taxonomy" id="4521"/>
    <lineage>
        <taxon>Eukaryota</taxon>
        <taxon>Viridiplantae</taxon>
        <taxon>Streptophyta</taxon>
        <taxon>Embryophyta</taxon>
        <taxon>Tracheophyta</taxon>
        <taxon>Spermatophyta</taxon>
        <taxon>Magnoliopsida</taxon>
        <taxon>Liliopsida</taxon>
        <taxon>Poales</taxon>
        <taxon>Poaceae</taxon>
        <taxon>BOP clade</taxon>
        <taxon>Pooideae</taxon>
        <taxon>Poodae</taxon>
        <taxon>Poeae</taxon>
        <taxon>Poeae Chloroplast Group 2 (Poeae type)</taxon>
        <taxon>Loliodinae</taxon>
        <taxon>Loliinae</taxon>
        <taxon>Lolium</taxon>
    </lineage>
</organism>
<dbReference type="EMBL" id="JAUUTY010000007">
    <property type="protein sequence ID" value="KAK1603717.1"/>
    <property type="molecule type" value="Genomic_DNA"/>
</dbReference>
<protein>
    <recommendedName>
        <fullName evidence="7">FBD domain-containing protein</fullName>
    </recommendedName>
</protein>
<reference evidence="5" key="1">
    <citation type="submission" date="2023-07" db="EMBL/GenBank/DDBJ databases">
        <title>A chromosome-level genome assembly of Lolium multiflorum.</title>
        <authorList>
            <person name="Chen Y."/>
            <person name="Copetti D."/>
            <person name="Kolliker R."/>
            <person name="Studer B."/>
        </authorList>
    </citation>
    <scope>NUCLEOTIDE SEQUENCE</scope>
    <source>
        <strain evidence="5">02402/16</strain>
        <tissue evidence="5">Leaf</tissue>
    </source>
</reference>
<evidence type="ECO:0008006" key="7">
    <source>
        <dbReference type="Google" id="ProtNLM"/>
    </source>
</evidence>
<dbReference type="InterPro" id="IPR032675">
    <property type="entry name" value="LRR_dom_sf"/>
</dbReference>
<dbReference type="AlphaFoldDB" id="A0AAD8QLR7"/>
<dbReference type="InterPro" id="IPR053781">
    <property type="entry name" value="F-box_AtFBL13-like"/>
</dbReference>
<evidence type="ECO:0000259" key="2">
    <source>
        <dbReference type="Pfam" id="PF00646"/>
    </source>
</evidence>
<evidence type="ECO:0000313" key="6">
    <source>
        <dbReference type="Proteomes" id="UP001231189"/>
    </source>
</evidence>
<dbReference type="InterPro" id="IPR001810">
    <property type="entry name" value="F-box_dom"/>
</dbReference>
<dbReference type="Gene3D" id="3.80.10.10">
    <property type="entry name" value="Ribonuclease Inhibitor"/>
    <property type="match status" value="1"/>
</dbReference>
<comment type="caution">
    <text evidence="5">The sequence shown here is derived from an EMBL/GenBank/DDBJ whole genome shotgun (WGS) entry which is preliminary data.</text>
</comment>
<dbReference type="PANTHER" id="PTHR32141">
    <property type="match status" value="1"/>
</dbReference>
<dbReference type="InterPro" id="IPR055411">
    <property type="entry name" value="LRR_FXL15/At3g58940/PEG3-like"/>
</dbReference>
<dbReference type="Pfam" id="PF00646">
    <property type="entry name" value="F-box"/>
    <property type="match status" value="1"/>
</dbReference>
<evidence type="ECO:0000259" key="4">
    <source>
        <dbReference type="Pfam" id="PF24758"/>
    </source>
</evidence>
<keyword evidence="6" id="KW-1185">Reference proteome</keyword>
<evidence type="ECO:0000313" key="5">
    <source>
        <dbReference type="EMBL" id="KAK1603717.1"/>
    </source>
</evidence>
<gene>
    <name evidence="5" type="ORF">QYE76_027390</name>
</gene>
<dbReference type="Pfam" id="PF24758">
    <property type="entry name" value="LRR_At5g56370"/>
    <property type="match status" value="1"/>
</dbReference>
<sequence>MEMEAGGPTSEKRMRVGEDEGGGADRISDLSDAVLGEIISLLPTKDGARTRILASRWRHIWCSAPLNLDCRGLARCGELAAAVISHILASHQGPGRRFCIRHGFRGYRAATVDSWLRSPALDNLEEFNLHCRRQHQVMLPVLSEPFFRFSKTLIVATIERCHLSDNTVQGLQFLQLKQLSLEMVTISECSLQRMIAGCPALECLLISYCSGFRRITINSVSLRSIGVRAECRWASERKFEKLIIENAPSLEKLLHLDWSTGLDMSVVFAPKLETLRCSSEPYNIILLGSTVIERLRINTLATVVSSIKILAIALDILSLDIVIGLMRCFPCLEKLYIQSFETGPNNLWRRKHQNLVRCHDIRLKKIVLEQYYGVMSQVSFVTFFVLHAKVLESMTLRIEARNSNEEFFAEHRKKLQLEKRASRGARFKFTTNKCFRNIWDIKDFDDLDLADPFTC</sequence>
<evidence type="ECO:0000256" key="1">
    <source>
        <dbReference type="SAM" id="MobiDB-lite"/>
    </source>
</evidence>
<dbReference type="InterPro" id="IPR006566">
    <property type="entry name" value="FBD"/>
</dbReference>
<proteinExistence type="predicted"/>
<name>A0AAD8QLR7_LOLMU</name>